<gene>
    <name evidence="1" type="ORF">CYMTET_47392</name>
</gene>
<organism evidence="1 2">
    <name type="scientific">Cymbomonas tetramitiformis</name>
    <dbReference type="NCBI Taxonomy" id="36881"/>
    <lineage>
        <taxon>Eukaryota</taxon>
        <taxon>Viridiplantae</taxon>
        <taxon>Chlorophyta</taxon>
        <taxon>Pyramimonadophyceae</taxon>
        <taxon>Pyramimonadales</taxon>
        <taxon>Pyramimonadaceae</taxon>
        <taxon>Cymbomonas</taxon>
    </lineage>
</organism>
<comment type="caution">
    <text evidence="1">The sequence shown here is derived from an EMBL/GenBank/DDBJ whole genome shotgun (WGS) entry which is preliminary data.</text>
</comment>
<name>A0AAE0BU81_9CHLO</name>
<proteinExistence type="predicted"/>
<reference evidence="1 2" key="1">
    <citation type="journal article" date="2015" name="Genome Biol. Evol.">
        <title>Comparative Genomics of a Bacterivorous Green Alga Reveals Evolutionary Causalities and Consequences of Phago-Mixotrophic Mode of Nutrition.</title>
        <authorList>
            <person name="Burns J.A."/>
            <person name="Paasch A."/>
            <person name="Narechania A."/>
            <person name="Kim E."/>
        </authorList>
    </citation>
    <scope>NUCLEOTIDE SEQUENCE [LARGE SCALE GENOMIC DNA]</scope>
    <source>
        <strain evidence="1 2">PLY_AMNH</strain>
    </source>
</reference>
<dbReference type="EMBL" id="LGRX02033101">
    <property type="protein sequence ID" value="KAK3242938.1"/>
    <property type="molecule type" value="Genomic_DNA"/>
</dbReference>
<dbReference type="Proteomes" id="UP001190700">
    <property type="component" value="Unassembled WGS sequence"/>
</dbReference>
<evidence type="ECO:0000313" key="1">
    <source>
        <dbReference type="EMBL" id="KAK3242938.1"/>
    </source>
</evidence>
<evidence type="ECO:0000313" key="2">
    <source>
        <dbReference type="Proteomes" id="UP001190700"/>
    </source>
</evidence>
<accession>A0AAE0BU81</accession>
<dbReference type="AlphaFoldDB" id="A0AAE0BU81"/>
<protein>
    <submittedName>
        <fullName evidence="1">Uncharacterized protein</fullName>
    </submittedName>
</protein>
<keyword evidence="2" id="KW-1185">Reference proteome</keyword>
<sequence>MLTEQQVRARGLRKAPTVQAMKKEEVQKMGDATQLSRTQVKVASQLEWGLELVMNVPHEVKRLANQIDWKTRVGSLGWYRCDQ</sequence>